<accession>A0ABU3Y1V5</accession>
<organism evidence="1 2">
    <name type="scientific">Metapseudomonas otitidis</name>
    <dbReference type="NCBI Taxonomy" id="319939"/>
    <lineage>
        <taxon>Bacteria</taxon>
        <taxon>Pseudomonadati</taxon>
        <taxon>Pseudomonadota</taxon>
        <taxon>Gammaproteobacteria</taxon>
        <taxon>Pseudomonadales</taxon>
        <taxon>Pseudomonadaceae</taxon>
        <taxon>Metapseudomonas</taxon>
    </lineage>
</organism>
<dbReference type="Proteomes" id="UP001273935">
    <property type="component" value="Unassembled WGS sequence"/>
</dbReference>
<sequence>AERQLAELVENQLQERVRYWLALRLERGDCTLAACAPGQQPQHCHTSEHCTALIQVWPTPLSLRSPSLPP</sequence>
<protein>
    <submittedName>
        <fullName evidence="1">Uncharacterized protein</fullName>
    </submittedName>
</protein>
<comment type="caution">
    <text evidence="1">The sequence shown here is derived from an EMBL/GenBank/DDBJ whole genome shotgun (WGS) entry which is preliminary data.</text>
</comment>
<proteinExistence type="predicted"/>
<evidence type="ECO:0000313" key="1">
    <source>
        <dbReference type="EMBL" id="MDV3443975.1"/>
    </source>
</evidence>
<gene>
    <name evidence="1" type="ORF">R0G64_31955</name>
</gene>
<keyword evidence="2" id="KW-1185">Reference proteome</keyword>
<name>A0ABU3Y1V5_9GAMM</name>
<feature type="non-terminal residue" evidence="1">
    <location>
        <position position="1"/>
    </location>
</feature>
<dbReference type="EMBL" id="JAWJUL010000490">
    <property type="protein sequence ID" value="MDV3443975.1"/>
    <property type="molecule type" value="Genomic_DNA"/>
</dbReference>
<evidence type="ECO:0000313" key="2">
    <source>
        <dbReference type="Proteomes" id="UP001273935"/>
    </source>
</evidence>
<feature type="non-terminal residue" evidence="1">
    <location>
        <position position="70"/>
    </location>
</feature>
<reference evidence="1 2" key="1">
    <citation type="submission" date="2023-10" db="EMBL/GenBank/DDBJ databases">
        <title>Pseudomonas otitidis isolated from a paediatric patient with cystic fibrosis in Chile.</title>
        <authorList>
            <person name="Amsteins-Romero L."/>
            <person name="Opazo-Capurro A."/>
            <person name="Matus-Kohler M."/>
            <person name="Gonzalez-Rocha G."/>
        </authorList>
    </citation>
    <scope>NUCLEOTIDE SEQUENCE [LARGE SCALE GENOMIC DNA]</scope>
    <source>
        <strain evidence="1 2">P-714</strain>
    </source>
</reference>